<protein>
    <submittedName>
        <fullName evidence="8">Transmembrane domain-containing protein</fullName>
    </submittedName>
</protein>
<organism evidence="8">
    <name type="scientific">Toxoplasma gondii (strain ATCC 50861 / VEG)</name>
    <dbReference type="NCBI Taxonomy" id="432359"/>
    <lineage>
        <taxon>Eukaryota</taxon>
        <taxon>Sar</taxon>
        <taxon>Alveolata</taxon>
        <taxon>Apicomplexa</taxon>
        <taxon>Conoidasida</taxon>
        <taxon>Coccidia</taxon>
        <taxon>Eucoccidiorida</taxon>
        <taxon>Eimeriorina</taxon>
        <taxon>Sarcocystidae</taxon>
        <taxon>Toxoplasma</taxon>
    </lineage>
</organism>
<feature type="region of interest" description="Disordered" evidence="6">
    <location>
        <begin position="131"/>
        <end position="171"/>
    </location>
</feature>
<accession>A0A0F7UX48</accession>
<evidence type="ECO:0000256" key="4">
    <source>
        <dbReference type="ARBA" id="ARBA00022989"/>
    </source>
</evidence>
<keyword evidence="4 7" id="KW-1133">Transmembrane helix</keyword>
<dbReference type="Pfam" id="PF03381">
    <property type="entry name" value="CDC50"/>
    <property type="match status" value="1"/>
</dbReference>
<evidence type="ECO:0000256" key="2">
    <source>
        <dbReference type="ARBA" id="ARBA00009457"/>
    </source>
</evidence>
<dbReference type="PANTHER" id="PTHR10926:SF0">
    <property type="entry name" value="CDC50, ISOFORM A"/>
    <property type="match status" value="1"/>
</dbReference>
<dbReference type="PANTHER" id="PTHR10926">
    <property type="entry name" value="CELL CYCLE CONTROL PROTEIN 50"/>
    <property type="match status" value="1"/>
</dbReference>
<evidence type="ECO:0000256" key="3">
    <source>
        <dbReference type="ARBA" id="ARBA00022692"/>
    </source>
</evidence>
<evidence type="ECO:0000256" key="1">
    <source>
        <dbReference type="ARBA" id="ARBA00004141"/>
    </source>
</evidence>
<feature type="compositionally biased region" description="Polar residues" evidence="6">
    <location>
        <begin position="151"/>
        <end position="160"/>
    </location>
</feature>
<dbReference type="InterPro" id="IPR005045">
    <property type="entry name" value="CDC50/LEM3_fam"/>
</dbReference>
<feature type="compositionally biased region" description="Low complexity" evidence="6">
    <location>
        <begin position="67"/>
        <end position="80"/>
    </location>
</feature>
<gene>
    <name evidence="8" type="ORF">BN1205_024860</name>
</gene>
<evidence type="ECO:0000256" key="6">
    <source>
        <dbReference type="SAM" id="MobiDB-lite"/>
    </source>
</evidence>
<sequence>MGENSTTGLRGQADVSQFSDAAVEPTLSSPPTGQRQQSLPLFGEETCSISSAPSVGGGGGWPFQRQGSSRLTSRGTSLSSCSDAGSGLGALRQREDSFPEYHGVGLPLGGKYALDGTGLVLARAPSRRGASRGQRYCVSRESSLGVGRPPLNSSGTSRTDPSPYGRTRRTYGSVHDTQAGSVYLASARVPFIFSHQLLSLTGLDEAGFSDTRKVPSTYQALAARFVHQVHQEAGNGMYPLWSAGVVLRLCLLGALFFVSVGAWLIFEDEQHVECKLNYAEKTLQEGSSRYLLKGISSAHCTREVNELKGEEISVYAEMGHFFQNDAQVLWSRNDRQLAGKIFTDPKDVRECEPLATAVVGNVTKVLHPCGALAWAVFTDKYQFLEGTPEGDNDQVPMKPIPLNQTQAVLLHSWPWQDMYKNPPAEDRAAVLDKVYFWMSPVDNDDGEDMYKTREEARAELLMDRLNYEEAGEMVENGHFIQWMQTAALGTFRKLYGSLEGPLKLPVSAHITVMYDVSSWKGKKAIVLVQKSRFGGRSLFIGIAYLSFGCLLTMLVFYMLWKKWQYRREGEEIRDLRWQTKTRGSKKTK</sequence>
<evidence type="ECO:0000313" key="8">
    <source>
        <dbReference type="EMBL" id="CEL74797.1"/>
    </source>
</evidence>
<evidence type="ECO:0000256" key="5">
    <source>
        <dbReference type="ARBA" id="ARBA00023136"/>
    </source>
</evidence>
<feature type="compositionally biased region" description="Polar residues" evidence="6">
    <location>
        <begin position="26"/>
        <end position="39"/>
    </location>
</feature>
<dbReference type="AlphaFoldDB" id="A0A0F7UX48"/>
<evidence type="ECO:0000256" key="7">
    <source>
        <dbReference type="SAM" id="Phobius"/>
    </source>
</evidence>
<feature type="transmembrane region" description="Helical" evidence="7">
    <location>
        <begin position="538"/>
        <end position="560"/>
    </location>
</feature>
<comment type="similarity">
    <text evidence="2">Belongs to the CDC50/LEM3 family.</text>
</comment>
<feature type="compositionally biased region" description="Polar residues" evidence="6">
    <location>
        <begin position="1"/>
        <end position="19"/>
    </location>
</feature>
<dbReference type="GO" id="GO:0005886">
    <property type="term" value="C:plasma membrane"/>
    <property type="evidence" value="ECO:0007669"/>
    <property type="project" value="TreeGrafter"/>
</dbReference>
<dbReference type="GO" id="GO:0005783">
    <property type="term" value="C:endoplasmic reticulum"/>
    <property type="evidence" value="ECO:0007669"/>
    <property type="project" value="TreeGrafter"/>
</dbReference>
<keyword evidence="3 7" id="KW-0812">Transmembrane</keyword>
<reference evidence="8" key="1">
    <citation type="journal article" date="2015" name="PLoS ONE">
        <title>Comprehensive Evaluation of Toxoplasma gondii VEG and Neospora caninum LIV Genomes with Tachyzoite Stage Transcriptome and Proteome Defines Novel Transcript Features.</title>
        <authorList>
            <person name="Ramaprasad A."/>
            <person name="Mourier T."/>
            <person name="Naeem R."/>
            <person name="Malas T.B."/>
            <person name="Moussa E."/>
            <person name="Panigrahi A."/>
            <person name="Vermont S.J."/>
            <person name="Otto T.D."/>
            <person name="Wastling J."/>
            <person name="Pain A."/>
        </authorList>
    </citation>
    <scope>NUCLEOTIDE SEQUENCE</scope>
    <source>
        <strain evidence="8">VEG</strain>
    </source>
</reference>
<name>A0A0F7UX48_TOXGV</name>
<feature type="transmembrane region" description="Helical" evidence="7">
    <location>
        <begin position="245"/>
        <end position="266"/>
    </location>
</feature>
<dbReference type="GO" id="GO:0005794">
    <property type="term" value="C:Golgi apparatus"/>
    <property type="evidence" value="ECO:0007669"/>
    <property type="project" value="TreeGrafter"/>
</dbReference>
<keyword evidence="5 7" id="KW-0472">Membrane</keyword>
<dbReference type="EMBL" id="LN714498">
    <property type="protein sequence ID" value="CEL74797.1"/>
    <property type="molecule type" value="Genomic_DNA"/>
</dbReference>
<proteinExistence type="inferred from homology"/>
<comment type="subcellular location">
    <subcellularLocation>
        <location evidence="1">Membrane</location>
        <topology evidence="1">Multi-pass membrane protein</topology>
    </subcellularLocation>
</comment>
<feature type="region of interest" description="Disordered" evidence="6">
    <location>
        <begin position="1"/>
        <end position="86"/>
    </location>
</feature>